<accession>A0AAP0Q444</accession>
<name>A0AAP0Q444_9MAGN</name>
<keyword evidence="3" id="KW-1185">Reference proteome</keyword>
<evidence type="ECO:0000313" key="2">
    <source>
        <dbReference type="EMBL" id="KAK9162761.1"/>
    </source>
</evidence>
<organism evidence="2 3">
    <name type="scientific">Stephania yunnanensis</name>
    <dbReference type="NCBI Taxonomy" id="152371"/>
    <lineage>
        <taxon>Eukaryota</taxon>
        <taxon>Viridiplantae</taxon>
        <taxon>Streptophyta</taxon>
        <taxon>Embryophyta</taxon>
        <taxon>Tracheophyta</taxon>
        <taxon>Spermatophyta</taxon>
        <taxon>Magnoliopsida</taxon>
        <taxon>Ranunculales</taxon>
        <taxon>Menispermaceae</taxon>
        <taxon>Menispermoideae</taxon>
        <taxon>Cissampelideae</taxon>
        <taxon>Stephania</taxon>
    </lineage>
</organism>
<reference evidence="2 3" key="1">
    <citation type="submission" date="2024-01" db="EMBL/GenBank/DDBJ databases">
        <title>Genome assemblies of Stephania.</title>
        <authorList>
            <person name="Yang L."/>
        </authorList>
    </citation>
    <scope>NUCLEOTIDE SEQUENCE [LARGE SCALE GENOMIC DNA]</scope>
    <source>
        <strain evidence="2">YNDBR</strain>
        <tissue evidence="2">Leaf</tissue>
    </source>
</reference>
<comment type="caution">
    <text evidence="2">The sequence shown here is derived from an EMBL/GenBank/DDBJ whole genome shotgun (WGS) entry which is preliminary data.</text>
</comment>
<evidence type="ECO:0000313" key="3">
    <source>
        <dbReference type="Proteomes" id="UP001420932"/>
    </source>
</evidence>
<feature type="compositionally biased region" description="Basic residues" evidence="1">
    <location>
        <begin position="146"/>
        <end position="161"/>
    </location>
</feature>
<feature type="region of interest" description="Disordered" evidence="1">
    <location>
        <begin position="141"/>
        <end position="161"/>
    </location>
</feature>
<evidence type="ECO:0000256" key="1">
    <source>
        <dbReference type="SAM" id="MobiDB-lite"/>
    </source>
</evidence>
<proteinExistence type="predicted"/>
<dbReference type="Proteomes" id="UP001420932">
    <property type="component" value="Unassembled WGS sequence"/>
</dbReference>
<sequence>MLKHLANLLESFHFVCYHQLRWNYSKLWSPFMCEFMIEFAHFNLFRLQNRELKINVKRGTEIVVETNDDGSIEVRYLTLTGLAKTLHGASLNGHNHSIGHDRCEEESYPVIGWDMVIRLRFMPILLETLSVERNTRYERWKVSGSPRRRAQKEQRSKRHQVEHHKGYWVMVQWMGVEKPTGGIPTYSKRNRVRIGRRELVEQITNREAIIRPLPNTLTSNIQAGEDQPQVLVQPPTLQFTFGTPYKGVEVRERLQIFYTADTFVLDNPDVIDSFVLEVPNELLNLKEGVHTSLPKYVDASFVVDISKGEGIT</sequence>
<dbReference type="EMBL" id="JBBNAF010000002">
    <property type="protein sequence ID" value="KAK9162761.1"/>
    <property type="molecule type" value="Genomic_DNA"/>
</dbReference>
<dbReference type="AlphaFoldDB" id="A0AAP0Q444"/>
<gene>
    <name evidence="2" type="ORF">Syun_003663</name>
</gene>
<protein>
    <submittedName>
        <fullName evidence="2">Uncharacterized protein</fullName>
    </submittedName>
</protein>